<proteinExistence type="predicted"/>
<accession>A0A7C4B953</accession>
<comment type="caution">
    <text evidence="1">The sequence shown here is derived from an EMBL/GenBank/DDBJ whole genome shotgun (WGS) entry which is preliminary data.</text>
</comment>
<sequence length="193" mass="22682">MYTKGVLLSEINDRRLLERLIGKEVYRQGQEEPLGKLYKIFISKKSKQPLKVFVLSKKGERLELPPERIRVESGRVYIVSEELETFLEGVERLEYISRELKLLRNEILELDEKVISGAISWEVFAEKRRALEERRILLKLEAFQLVEALRGYAEAYKLNLSEEEEKLLAKILDSLVYDLPVVSLEKLLRLFKD</sequence>
<gene>
    <name evidence="1" type="ORF">ENV17_02885</name>
</gene>
<dbReference type="AlphaFoldDB" id="A0A7C4B953"/>
<organism evidence="1">
    <name type="scientific">Thermofilum pendens</name>
    <dbReference type="NCBI Taxonomy" id="2269"/>
    <lineage>
        <taxon>Archaea</taxon>
        <taxon>Thermoproteota</taxon>
        <taxon>Thermoprotei</taxon>
        <taxon>Thermofilales</taxon>
        <taxon>Thermofilaceae</taxon>
        <taxon>Thermofilum</taxon>
    </lineage>
</organism>
<evidence type="ECO:0008006" key="2">
    <source>
        <dbReference type="Google" id="ProtNLM"/>
    </source>
</evidence>
<evidence type="ECO:0000313" key="1">
    <source>
        <dbReference type="EMBL" id="HGI43316.1"/>
    </source>
</evidence>
<reference evidence="1" key="1">
    <citation type="journal article" date="2020" name="mSystems">
        <title>Genome- and Community-Level Interaction Insights into Carbon Utilization and Element Cycling Functions of Hydrothermarchaeota in Hydrothermal Sediment.</title>
        <authorList>
            <person name="Zhou Z."/>
            <person name="Liu Y."/>
            <person name="Xu W."/>
            <person name="Pan J."/>
            <person name="Luo Z.H."/>
            <person name="Li M."/>
        </authorList>
    </citation>
    <scope>NUCLEOTIDE SEQUENCE [LARGE SCALE GENOMIC DNA]</scope>
    <source>
        <strain evidence="1">SpSt-735</strain>
    </source>
</reference>
<name>A0A7C4B953_THEPE</name>
<protein>
    <recommendedName>
        <fullName evidence="2">PRC-barrel domain-containing protein</fullName>
    </recommendedName>
</protein>
<dbReference type="EMBL" id="DTFI01000078">
    <property type="protein sequence ID" value="HGI43316.1"/>
    <property type="molecule type" value="Genomic_DNA"/>
</dbReference>